<evidence type="ECO:0000313" key="11">
    <source>
        <dbReference type="EMBL" id="MBW0137495.1"/>
    </source>
</evidence>
<evidence type="ECO:0000259" key="6">
    <source>
        <dbReference type="Pfam" id="PF13006"/>
    </source>
</evidence>
<evidence type="ECO:0000313" key="12">
    <source>
        <dbReference type="EMBL" id="MBW0137929.1"/>
    </source>
</evidence>
<dbReference type="PANTHER" id="PTHR33258:SF1">
    <property type="entry name" value="TRANSPOSASE INSL FOR INSERTION SEQUENCE ELEMENT IS186A-RELATED"/>
    <property type="match status" value="1"/>
</dbReference>
<dbReference type="Proteomes" id="UP000694287">
    <property type="component" value="Unassembled WGS sequence"/>
</dbReference>
<dbReference type="InterPro" id="IPR002559">
    <property type="entry name" value="Transposase_11"/>
</dbReference>
<dbReference type="EMBL" id="JADQDK010000001">
    <property type="protein sequence ID" value="MBW0133281.1"/>
    <property type="molecule type" value="Genomic_DNA"/>
</dbReference>
<proteinExistence type="predicted"/>
<feature type="domain" description="Transposase IS4-like" evidence="5">
    <location>
        <begin position="132"/>
        <end position="348"/>
    </location>
</feature>
<feature type="transmembrane region" description="Helical" evidence="4">
    <location>
        <begin position="50"/>
        <end position="71"/>
    </location>
</feature>
<dbReference type="PANTHER" id="PTHR33258">
    <property type="entry name" value="TRANSPOSASE INSL FOR INSERTION SEQUENCE ELEMENT IS186A-RELATED"/>
    <property type="match status" value="1"/>
</dbReference>
<dbReference type="EMBL" id="JADQDK010000001">
    <property type="protein sequence ID" value="MBW0133197.1"/>
    <property type="molecule type" value="Genomic_DNA"/>
</dbReference>
<dbReference type="NCBIfam" id="NF033592">
    <property type="entry name" value="transpos_IS4_1"/>
    <property type="match status" value="1"/>
</dbReference>
<dbReference type="EMBL" id="JADQDK010000001">
    <property type="protein sequence ID" value="MBW0135277.1"/>
    <property type="molecule type" value="Genomic_DNA"/>
</dbReference>
<keyword evidence="4" id="KW-0472">Membrane</keyword>
<accession>A0ABS6UZ06</accession>
<evidence type="ECO:0000256" key="4">
    <source>
        <dbReference type="SAM" id="Phobius"/>
    </source>
</evidence>
<keyword evidence="4" id="KW-1133">Transmembrane helix</keyword>
<evidence type="ECO:0000313" key="7">
    <source>
        <dbReference type="EMBL" id="MBW0133197.1"/>
    </source>
</evidence>
<protein>
    <submittedName>
        <fullName evidence="11">IS4 family transposase</fullName>
    </submittedName>
</protein>
<keyword evidence="13" id="KW-1185">Reference proteome</keyword>
<evidence type="ECO:0000313" key="8">
    <source>
        <dbReference type="EMBL" id="MBW0133281.1"/>
    </source>
</evidence>
<dbReference type="EMBL" id="JADQDK010000001">
    <property type="protein sequence ID" value="MBW0135179.1"/>
    <property type="molecule type" value="Genomic_DNA"/>
</dbReference>
<keyword evidence="1" id="KW-0815">Transposition</keyword>
<comment type="caution">
    <text evidence="11">The sequence shown here is derived from an EMBL/GenBank/DDBJ whole genome shotgun (WGS) entry which is preliminary data.</text>
</comment>
<sequence>MTRVVTVAGGCFAPGHLGELTRIVPFEMVDAALVETHSVQRRLRLLPSRVVVYLLLAAGLFTEIGWSQVWARLCTGLDGLGVATPSASALAAARARVGVAPLRVLFDLLRGAETGCVQIGAARAARPGVFWRGRLVTAVDGTILCCPDTPANLTEFSKGGSSHGTTTGYPMVRVLALVACGTRTIIDAVFGTDRVGELGYAPQLLASTRAGMIVLADRNFAAADWITALAATGADVLVRVKNHRRLPICRTLADGSSVSRIGRVEVRVVTAKVTITTSDSARTETYRLVTTVLDPDVPAVEIVGLYHERWEIETCFAELKSTSLGGRVLRSRTPTGVAQEIYALLITYQVLRIAISDTTLHRADVDPDRGSFTVARHAARDQLIAAAGIIADTVLDLVGTIGRHVLDQLLPARRVRTNPRVVKRAISKYVASTAKGRHRGPSRPALITIEIEPILTAQPPD</sequence>
<evidence type="ECO:0000256" key="1">
    <source>
        <dbReference type="ARBA" id="ARBA00022578"/>
    </source>
</evidence>
<keyword evidence="4" id="KW-0812">Transmembrane</keyword>
<dbReference type="InterPro" id="IPR024473">
    <property type="entry name" value="Transposases_IS4_N"/>
</dbReference>
<evidence type="ECO:0000256" key="3">
    <source>
        <dbReference type="ARBA" id="ARBA00023172"/>
    </source>
</evidence>
<dbReference type="Pfam" id="PF13006">
    <property type="entry name" value="Nterm_IS4"/>
    <property type="match status" value="1"/>
</dbReference>
<organism evidence="11 13">
    <name type="scientific">Pseudonocardia abyssalis</name>
    <dbReference type="NCBI Taxonomy" id="2792008"/>
    <lineage>
        <taxon>Bacteria</taxon>
        <taxon>Bacillati</taxon>
        <taxon>Actinomycetota</taxon>
        <taxon>Actinomycetes</taxon>
        <taxon>Pseudonocardiales</taxon>
        <taxon>Pseudonocardiaceae</taxon>
        <taxon>Pseudonocardia</taxon>
    </lineage>
</organism>
<evidence type="ECO:0000256" key="2">
    <source>
        <dbReference type="ARBA" id="ARBA00023125"/>
    </source>
</evidence>
<dbReference type="EMBL" id="JADQDK010000001">
    <property type="protein sequence ID" value="MBW0137929.1"/>
    <property type="molecule type" value="Genomic_DNA"/>
</dbReference>
<evidence type="ECO:0000313" key="10">
    <source>
        <dbReference type="EMBL" id="MBW0135277.1"/>
    </source>
</evidence>
<dbReference type="Pfam" id="PF01609">
    <property type="entry name" value="DDE_Tnp_1"/>
    <property type="match status" value="1"/>
</dbReference>
<dbReference type="EMBL" id="JADQDK010000001">
    <property type="protein sequence ID" value="MBW0137495.1"/>
    <property type="molecule type" value="Genomic_DNA"/>
</dbReference>
<evidence type="ECO:0000313" key="9">
    <source>
        <dbReference type="EMBL" id="MBW0135179.1"/>
    </source>
</evidence>
<evidence type="ECO:0000259" key="5">
    <source>
        <dbReference type="Pfam" id="PF01609"/>
    </source>
</evidence>
<keyword evidence="3" id="KW-0233">DNA recombination</keyword>
<evidence type="ECO:0000313" key="13">
    <source>
        <dbReference type="Proteomes" id="UP000694287"/>
    </source>
</evidence>
<reference evidence="11 13" key="1">
    <citation type="submission" date="2020-11" db="EMBL/GenBank/DDBJ databases">
        <title>Pseudonocardia abyssalis sp. nov. and Pseudonocardia oceani sp. nov., description and phylogenomic analysis of two novel actinomycetes isolated from the deep Southern Ocean.</title>
        <authorList>
            <person name="Parra J."/>
        </authorList>
    </citation>
    <scope>NUCLEOTIDE SEQUENCE [LARGE SCALE GENOMIC DNA]</scope>
    <source>
        <strain evidence="11 13">KRD-168</strain>
    </source>
</reference>
<name>A0ABS6UZ06_9PSEU</name>
<dbReference type="InterPro" id="IPR047952">
    <property type="entry name" value="Transpos_IS4"/>
</dbReference>
<gene>
    <name evidence="7" type="ORF">I4I81_02855</name>
    <name evidence="8" type="ORF">I4I81_03300</name>
    <name evidence="9" type="ORF">I4I81_13075</name>
    <name evidence="10" type="ORF">I4I81_13570</name>
    <name evidence="11" type="ORF">I4I81_25015</name>
    <name evidence="12" type="ORF">I4I81_27220</name>
</gene>
<feature type="domain" description="Transposase IS4 N-terminal" evidence="6">
    <location>
        <begin position="15"/>
        <end position="107"/>
    </location>
</feature>
<keyword evidence="2" id="KW-0238">DNA-binding</keyword>